<proteinExistence type="predicted"/>
<dbReference type="AlphaFoldDB" id="A0A6C0ATH8"/>
<name>A0A6C0ATH8_9ZZZZ</name>
<dbReference type="EMBL" id="MN740804">
    <property type="protein sequence ID" value="QHS82670.1"/>
    <property type="molecule type" value="Genomic_DNA"/>
</dbReference>
<organism evidence="1">
    <name type="scientific">viral metagenome</name>
    <dbReference type="NCBI Taxonomy" id="1070528"/>
    <lineage>
        <taxon>unclassified sequences</taxon>
        <taxon>metagenomes</taxon>
        <taxon>organismal metagenomes</taxon>
    </lineage>
</organism>
<accession>A0A6C0ATH8</accession>
<evidence type="ECO:0000313" key="1">
    <source>
        <dbReference type="EMBL" id="QHS82670.1"/>
    </source>
</evidence>
<protein>
    <submittedName>
        <fullName evidence="1">Uncharacterized protein</fullName>
    </submittedName>
</protein>
<reference evidence="1" key="1">
    <citation type="journal article" date="2020" name="Nature">
        <title>Giant virus diversity and host interactions through global metagenomics.</title>
        <authorList>
            <person name="Schulz F."/>
            <person name="Roux S."/>
            <person name="Paez-Espino D."/>
            <person name="Jungbluth S."/>
            <person name="Walsh D.A."/>
            <person name="Denef V.J."/>
            <person name="McMahon K.D."/>
            <person name="Konstantinidis K.T."/>
            <person name="Eloe-Fadrosh E.A."/>
            <person name="Kyrpides N.C."/>
            <person name="Woyke T."/>
        </authorList>
    </citation>
    <scope>NUCLEOTIDE SEQUENCE</scope>
    <source>
        <strain evidence="1">GVMAG-S-1101171-111</strain>
    </source>
</reference>
<sequence>MSWLGFGQATAASAQPTIDNYDMDLKVYVRSGTPLFKLSSINSPGDNNTADSVNAGTAPGTFTDSIMKTFYGNDYNTVAAAPVTTPAPSADAVTVTPPASVTTASSTPASVTLVNEQISVLDKKIAELNGRINRYPKNLTGKDASEKGVLVNERQKLNQEKVSLLNLLTPTKKGGRRTRHVRKGKHARKSHRNRKHTKRYFEFF</sequence>